<evidence type="ECO:0000256" key="7">
    <source>
        <dbReference type="ARBA" id="ARBA00026133"/>
    </source>
</evidence>
<keyword evidence="3 10" id="KW-0812">Transmembrane</keyword>
<keyword evidence="2" id="KW-0813">Transport</keyword>
<dbReference type="Gene3D" id="3.30.450.50">
    <property type="entry name" value="Longin domain"/>
    <property type="match status" value="1"/>
</dbReference>
<dbReference type="GO" id="GO:0016192">
    <property type="term" value="P:vesicle-mediated transport"/>
    <property type="evidence" value="ECO:0007669"/>
    <property type="project" value="InterPro"/>
</dbReference>
<dbReference type="Pfam" id="PF00957">
    <property type="entry name" value="Synaptobrevin"/>
    <property type="match status" value="1"/>
</dbReference>
<name>A0A0P1BBX0_9BASI</name>
<evidence type="ECO:0000256" key="6">
    <source>
        <dbReference type="ARBA" id="ARBA00023136"/>
    </source>
</evidence>
<keyword evidence="9" id="KW-0175">Coiled coil</keyword>
<keyword evidence="14" id="KW-1185">Reference proteome</keyword>
<dbReference type="InterPro" id="IPR011012">
    <property type="entry name" value="Longin-like_dom_sf"/>
</dbReference>
<feature type="domain" description="V-SNARE coiled-coil homology" evidence="12">
    <location>
        <begin position="132"/>
        <end position="192"/>
    </location>
</feature>
<evidence type="ECO:0000256" key="5">
    <source>
        <dbReference type="ARBA" id="ARBA00022989"/>
    </source>
</evidence>
<dbReference type="PANTHER" id="PTHR21136">
    <property type="entry name" value="SNARE PROTEINS"/>
    <property type="match status" value="1"/>
</dbReference>
<reference evidence="13 14" key="1">
    <citation type="submission" date="2014-09" db="EMBL/GenBank/DDBJ databases">
        <authorList>
            <person name="Magalhaes I.L.F."/>
            <person name="Oliveira U."/>
            <person name="Santos F.R."/>
            <person name="Vidigal T.H.D.A."/>
            <person name="Brescovit A.D."/>
            <person name="Santos A.J."/>
        </authorList>
    </citation>
    <scope>NUCLEOTIDE SEQUENCE [LARGE SCALE GENOMIC DNA]</scope>
</reference>
<dbReference type="FunFam" id="1.20.5.110:FF:000004">
    <property type="entry name" value="Vesicle-associated membrane protein 7"/>
    <property type="match status" value="1"/>
</dbReference>
<feature type="domain" description="Longin" evidence="11">
    <location>
        <begin position="3"/>
        <end position="117"/>
    </location>
</feature>
<evidence type="ECO:0000313" key="14">
    <source>
        <dbReference type="Proteomes" id="UP000054845"/>
    </source>
</evidence>
<evidence type="ECO:0000256" key="4">
    <source>
        <dbReference type="ARBA" id="ARBA00022927"/>
    </source>
</evidence>
<evidence type="ECO:0000256" key="10">
    <source>
        <dbReference type="SAM" id="Phobius"/>
    </source>
</evidence>
<dbReference type="InterPro" id="IPR042855">
    <property type="entry name" value="V_SNARE_CC"/>
</dbReference>
<sequence length="220" mass="24534">MIVLALVASGSDVLTESHDPAHERFLTAADTILARIPASSESSGGGAQRLTYTYESWLFHYLSQDGLTYLCCADHESGRRLPFALLSEVQKEFLATFDAPLLDSPAPSDFHPFDSKLTQLLKRFNDAPDSDPVKAAQAELAGVKDIMTKNIEQILNRGETLEFLMNRTDNAAQHSMAFRRRAVGVRRNMWWKNVKIMLLAAMFALVLISAIALSIYNPFR</sequence>
<accession>A0A0P1BBX0</accession>
<dbReference type="CDD" id="cd14824">
    <property type="entry name" value="Longin"/>
    <property type="match status" value="1"/>
</dbReference>
<comment type="subcellular location">
    <subcellularLocation>
        <location evidence="8">Endomembrane system</location>
        <topology evidence="8">Single-pass type IV membrane protein</topology>
    </subcellularLocation>
</comment>
<dbReference type="STRING" id="401625.A0A0P1BBX0"/>
<dbReference type="GO" id="GO:0016020">
    <property type="term" value="C:membrane"/>
    <property type="evidence" value="ECO:0007669"/>
    <property type="project" value="InterPro"/>
</dbReference>
<evidence type="ECO:0000313" key="13">
    <source>
        <dbReference type="EMBL" id="CEH13285.1"/>
    </source>
</evidence>
<dbReference type="Gene3D" id="1.20.5.110">
    <property type="match status" value="1"/>
</dbReference>
<dbReference type="PROSITE" id="PS50859">
    <property type="entry name" value="LONGIN"/>
    <property type="match status" value="1"/>
</dbReference>
<dbReference type="GO" id="GO:0012505">
    <property type="term" value="C:endomembrane system"/>
    <property type="evidence" value="ECO:0007669"/>
    <property type="project" value="UniProtKB-SubCell"/>
</dbReference>
<protein>
    <recommendedName>
        <fullName evidence="7">Synaptobrevin homolog YKT6</fullName>
    </recommendedName>
</protein>
<dbReference type="OrthoDB" id="248747at2759"/>
<dbReference type="SMART" id="SM01270">
    <property type="entry name" value="Longin"/>
    <property type="match status" value="1"/>
</dbReference>
<dbReference type="InterPro" id="IPR010908">
    <property type="entry name" value="Longin_dom"/>
</dbReference>
<dbReference type="Pfam" id="PF13774">
    <property type="entry name" value="Longin"/>
    <property type="match status" value="1"/>
</dbReference>
<dbReference type="SUPFAM" id="SSF58038">
    <property type="entry name" value="SNARE fusion complex"/>
    <property type="match status" value="1"/>
</dbReference>
<keyword evidence="6 10" id="KW-0472">Membrane</keyword>
<evidence type="ECO:0000259" key="12">
    <source>
        <dbReference type="PROSITE" id="PS50892"/>
    </source>
</evidence>
<dbReference type="InterPro" id="IPR051097">
    <property type="entry name" value="Synaptobrevin-like_transport"/>
</dbReference>
<evidence type="ECO:0000256" key="9">
    <source>
        <dbReference type="PROSITE-ProRule" id="PRU00290"/>
    </source>
</evidence>
<dbReference type="GO" id="GO:0015031">
    <property type="term" value="P:protein transport"/>
    <property type="evidence" value="ECO:0007669"/>
    <property type="project" value="UniProtKB-KW"/>
</dbReference>
<evidence type="ECO:0000259" key="11">
    <source>
        <dbReference type="PROSITE" id="PS50859"/>
    </source>
</evidence>
<dbReference type="InterPro" id="IPR001388">
    <property type="entry name" value="Synaptobrevin-like"/>
</dbReference>
<dbReference type="SUPFAM" id="SSF64356">
    <property type="entry name" value="SNARE-like"/>
    <property type="match status" value="1"/>
</dbReference>
<dbReference type="GO" id="GO:0005737">
    <property type="term" value="C:cytoplasm"/>
    <property type="evidence" value="ECO:0007669"/>
    <property type="project" value="UniProtKB-ARBA"/>
</dbReference>
<dbReference type="PANTHER" id="PTHR21136:SF168">
    <property type="entry name" value="VESICLE-ASSOCIATED MEMBRANE PROTEIN 9"/>
    <property type="match status" value="1"/>
</dbReference>
<evidence type="ECO:0000256" key="3">
    <source>
        <dbReference type="ARBA" id="ARBA00022692"/>
    </source>
</evidence>
<keyword evidence="4" id="KW-0653">Protein transport</keyword>
<evidence type="ECO:0000256" key="2">
    <source>
        <dbReference type="ARBA" id="ARBA00022448"/>
    </source>
</evidence>
<proteinExistence type="inferred from homology"/>
<comment type="similarity">
    <text evidence="1">Belongs to the synaptobrevin family.</text>
</comment>
<evidence type="ECO:0000256" key="8">
    <source>
        <dbReference type="ARBA" id="ARBA00046280"/>
    </source>
</evidence>
<dbReference type="PROSITE" id="PS50892">
    <property type="entry name" value="V_SNARE"/>
    <property type="match status" value="1"/>
</dbReference>
<dbReference type="PRINTS" id="PR00219">
    <property type="entry name" value="SYNAPTOBREVN"/>
</dbReference>
<dbReference type="Proteomes" id="UP000054845">
    <property type="component" value="Unassembled WGS sequence"/>
</dbReference>
<feature type="transmembrane region" description="Helical" evidence="10">
    <location>
        <begin position="196"/>
        <end position="216"/>
    </location>
</feature>
<dbReference type="EMBL" id="CCYA01000217">
    <property type="protein sequence ID" value="CEH13285.1"/>
    <property type="molecule type" value="Genomic_DNA"/>
</dbReference>
<evidence type="ECO:0000256" key="1">
    <source>
        <dbReference type="ARBA" id="ARBA00008025"/>
    </source>
</evidence>
<organism evidence="13 14">
    <name type="scientific">Ceraceosorus bombacis</name>
    <dbReference type="NCBI Taxonomy" id="401625"/>
    <lineage>
        <taxon>Eukaryota</taxon>
        <taxon>Fungi</taxon>
        <taxon>Dikarya</taxon>
        <taxon>Basidiomycota</taxon>
        <taxon>Ustilaginomycotina</taxon>
        <taxon>Exobasidiomycetes</taxon>
        <taxon>Ceraceosorales</taxon>
        <taxon>Ceraceosoraceae</taxon>
        <taxon>Ceraceosorus</taxon>
    </lineage>
</organism>
<dbReference type="AlphaFoldDB" id="A0A0P1BBX0"/>
<keyword evidence="5 10" id="KW-1133">Transmembrane helix</keyword>